<name>A0A3B3SQ59_9TELE</name>
<keyword evidence="4" id="KW-0342">GTP-binding</keyword>
<keyword evidence="7" id="KW-1185">Reference proteome</keyword>
<organism evidence="6 7">
    <name type="scientific">Paramormyrops kingsleyae</name>
    <dbReference type="NCBI Taxonomy" id="1676925"/>
    <lineage>
        <taxon>Eukaryota</taxon>
        <taxon>Metazoa</taxon>
        <taxon>Chordata</taxon>
        <taxon>Craniata</taxon>
        <taxon>Vertebrata</taxon>
        <taxon>Euteleostomi</taxon>
        <taxon>Actinopterygii</taxon>
        <taxon>Neopterygii</taxon>
        <taxon>Teleostei</taxon>
        <taxon>Osteoglossocephala</taxon>
        <taxon>Osteoglossomorpha</taxon>
        <taxon>Osteoglossiformes</taxon>
        <taxon>Mormyridae</taxon>
        <taxon>Paramormyrops</taxon>
    </lineage>
</organism>
<dbReference type="Proteomes" id="UP000261540">
    <property type="component" value="Unplaced"/>
</dbReference>
<evidence type="ECO:0000259" key="5">
    <source>
        <dbReference type="PROSITE" id="PS51716"/>
    </source>
</evidence>
<comment type="similarity">
    <text evidence="1">Belongs to the TRAFAC class dynamin-like GTPase superfamily. IRG family.</text>
</comment>
<reference evidence="6" key="1">
    <citation type="submission" date="2025-08" db="UniProtKB">
        <authorList>
            <consortium name="Ensembl"/>
        </authorList>
    </citation>
    <scope>IDENTIFICATION</scope>
</reference>
<proteinExistence type="inferred from homology"/>
<evidence type="ECO:0000256" key="3">
    <source>
        <dbReference type="ARBA" id="ARBA00022801"/>
    </source>
</evidence>
<evidence type="ECO:0000313" key="6">
    <source>
        <dbReference type="Ensembl" id="ENSPKIP00000032460.1"/>
    </source>
</evidence>
<accession>A0A3B3SQ59</accession>
<evidence type="ECO:0000313" key="7">
    <source>
        <dbReference type="Proteomes" id="UP000261540"/>
    </source>
</evidence>
<sequence length="347" mass="37788">ILPQTAPTKLEAQNCPKCLSMLKNKIHFSLPVSLINAPCTAFGSLNICHNTMDEKYDIITDEEAKDISEALENSTLATAAEKIQEYFNLLDHTTLNIAITGESGSGKSTFVNAFRGIGDDDGINSAPTGVVETTMDAKCYPHPKYPSVRLWNLPGIGTPNFKADTYLQDTMEKELPMHKRHVFLLSLPSMSQKIIEKKKAALKADVWKMAVLSGAIAAIPIPGLSIAVDVTILVKEISRYYKAFGLDDDSLRNLSGRTGVTFEDLKSDLKSPLNEEITADVVIKLLTKAAGGGLMVLEYLVSNIPVFGSMAAGGISYWTTYYMLDSCLNELAEDSQSVLMKALLTPV</sequence>
<dbReference type="AlphaFoldDB" id="A0A3B3SQ59"/>
<dbReference type="Gene3D" id="3.40.50.300">
    <property type="entry name" value="P-loop containing nucleotide triphosphate hydrolases"/>
    <property type="match status" value="1"/>
</dbReference>
<evidence type="ECO:0000256" key="2">
    <source>
        <dbReference type="ARBA" id="ARBA00022741"/>
    </source>
</evidence>
<dbReference type="SUPFAM" id="SSF52540">
    <property type="entry name" value="P-loop containing nucleoside triphosphate hydrolases"/>
    <property type="match status" value="1"/>
</dbReference>
<dbReference type="Ensembl" id="ENSPKIT00000013326.1">
    <property type="protein sequence ID" value="ENSPKIP00000032460.1"/>
    <property type="gene ID" value="ENSPKIG00000012539.1"/>
</dbReference>
<dbReference type="GO" id="GO:0005525">
    <property type="term" value="F:GTP binding"/>
    <property type="evidence" value="ECO:0007669"/>
    <property type="project" value="UniProtKB-KW"/>
</dbReference>
<reference evidence="6" key="2">
    <citation type="submission" date="2025-09" db="UniProtKB">
        <authorList>
            <consortium name="Ensembl"/>
        </authorList>
    </citation>
    <scope>IDENTIFICATION</scope>
</reference>
<dbReference type="InterPro" id="IPR027417">
    <property type="entry name" value="P-loop_NTPase"/>
</dbReference>
<dbReference type="InterPro" id="IPR051515">
    <property type="entry name" value="IRG"/>
</dbReference>
<dbReference type="PANTHER" id="PTHR32341">
    <property type="entry name" value="INTERFERON-INDUCIBLE GTPASE"/>
    <property type="match status" value="1"/>
</dbReference>
<dbReference type="STRING" id="1676925.ENSPKIP00000032460"/>
<keyword evidence="2" id="KW-0547">Nucleotide-binding</keyword>
<dbReference type="Pfam" id="PF05049">
    <property type="entry name" value="IIGP"/>
    <property type="match status" value="1"/>
</dbReference>
<evidence type="ECO:0000256" key="4">
    <source>
        <dbReference type="ARBA" id="ARBA00023134"/>
    </source>
</evidence>
<feature type="domain" description="IRG-type G" evidence="5">
    <location>
        <begin position="93"/>
        <end position="275"/>
    </location>
</feature>
<dbReference type="GO" id="GO:0016020">
    <property type="term" value="C:membrane"/>
    <property type="evidence" value="ECO:0007669"/>
    <property type="project" value="InterPro"/>
</dbReference>
<dbReference type="InterPro" id="IPR007743">
    <property type="entry name" value="Immunity-related_GTPase-like"/>
</dbReference>
<keyword evidence="3" id="KW-0378">Hydrolase</keyword>
<dbReference type="InterPro" id="IPR030385">
    <property type="entry name" value="G_IRG_dom"/>
</dbReference>
<dbReference type="GO" id="GO:0016787">
    <property type="term" value="F:hydrolase activity"/>
    <property type="evidence" value="ECO:0007669"/>
    <property type="project" value="UniProtKB-KW"/>
</dbReference>
<evidence type="ECO:0000256" key="1">
    <source>
        <dbReference type="ARBA" id="ARBA00005429"/>
    </source>
</evidence>
<dbReference type="PANTHER" id="PTHR32341:SF10">
    <property type="entry name" value="INTERFERON-INDUCIBLE GTPASE 5"/>
    <property type="match status" value="1"/>
</dbReference>
<dbReference type="GeneTree" id="ENSGT00950000183007"/>
<protein>
    <recommendedName>
        <fullName evidence="5">IRG-type G domain-containing protein</fullName>
    </recommendedName>
</protein>
<dbReference type="PROSITE" id="PS51716">
    <property type="entry name" value="G_IRG"/>
    <property type="match status" value="1"/>
</dbReference>